<reference evidence="3" key="1">
    <citation type="journal article" date="2023" name="Mol. Phylogenet. Evol.">
        <title>Genome-scale phylogeny and comparative genomics of the fungal order Sordariales.</title>
        <authorList>
            <person name="Hensen N."/>
            <person name="Bonometti L."/>
            <person name="Westerberg I."/>
            <person name="Brannstrom I.O."/>
            <person name="Guillou S."/>
            <person name="Cros-Aarteil S."/>
            <person name="Calhoun S."/>
            <person name="Haridas S."/>
            <person name="Kuo A."/>
            <person name="Mondo S."/>
            <person name="Pangilinan J."/>
            <person name="Riley R."/>
            <person name="LaButti K."/>
            <person name="Andreopoulos B."/>
            <person name="Lipzen A."/>
            <person name="Chen C."/>
            <person name="Yan M."/>
            <person name="Daum C."/>
            <person name="Ng V."/>
            <person name="Clum A."/>
            <person name="Steindorff A."/>
            <person name="Ohm R.A."/>
            <person name="Martin F."/>
            <person name="Silar P."/>
            <person name="Natvig D.O."/>
            <person name="Lalanne C."/>
            <person name="Gautier V."/>
            <person name="Ament-Velasquez S.L."/>
            <person name="Kruys A."/>
            <person name="Hutchinson M.I."/>
            <person name="Powell A.J."/>
            <person name="Barry K."/>
            <person name="Miller A.N."/>
            <person name="Grigoriev I.V."/>
            <person name="Debuchy R."/>
            <person name="Gladieux P."/>
            <person name="Hiltunen Thoren M."/>
            <person name="Johannesson H."/>
        </authorList>
    </citation>
    <scope>NUCLEOTIDE SEQUENCE</scope>
    <source>
        <strain evidence="3">CBS 958.72</strain>
    </source>
</reference>
<dbReference type="PANTHER" id="PTHR42470">
    <property type="entry name" value="VAST DOMAIN-CONTAINING PROTEIN"/>
    <property type="match status" value="1"/>
</dbReference>
<reference evidence="3" key="2">
    <citation type="submission" date="2023-06" db="EMBL/GenBank/DDBJ databases">
        <authorList>
            <consortium name="Lawrence Berkeley National Laboratory"/>
            <person name="Haridas S."/>
            <person name="Hensen N."/>
            <person name="Bonometti L."/>
            <person name="Westerberg I."/>
            <person name="Brannstrom I.O."/>
            <person name="Guillou S."/>
            <person name="Cros-Aarteil S."/>
            <person name="Calhoun S."/>
            <person name="Kuo A."/>
            <person name="Mondo S."/>
            <person name="Pangilinan J."/>
            <person name="Riley R."/>
            <person name="Labutti K."/>
            <person name="Andreopoulos B."/>
            <person name="Lipzen A."/>
            <person name="Chen C."/>
            <person name="Yanf M."/>
            <person name="Daum C."/>
            <person name="Ng V."/>
            <person name="Clum A."/>
            <person name="Steindorff A."/>
            <person name="Ohm R."/>
            <person name="Martin F."/>
            <person name="Silar P."/>
            <person name="Natvig D."/>
            <person name="Lalanne C."/>
            <person name="Gautier V."/>
            <person name="Ament-Velasquez S.L."/>
            <person name="Kruys A."/>
            <person name="Hutchinson M.I."/>
            <person name="Powell A.J."/>
            <person name="Barry K."/>
            <person name="Miller A.N."/>
            <person name="Grigoriev I.V."/>
            <person name="Debuchy R."/>
            <person name="Gladieux P."/>
            <person name="Thoren M.H."/>
            <person name="Johannesson H."/>
        </authorList>
    </citation>
    <scope>NUCLEOTIDE SEQUENCE</scope>
    <source>
        <strain evidence="3">CBS 958.72</strain>
    </source>
</reference>
<feature type="compositionally biased region" description="Low complexity" evidence="1">
    <location>
        <begin position="341"/>
        <end position="351"/>
    </location>
</feature>
<dbReference type="PANTHER" id="PTHR42470:SF1">
    <property type="entry name" value="VAST DOMAIN-CONTAINING PROTEIN"/>
    <property type="match status" value="1"/>
</dbReference>
<gene>
    <name evidence="3" type="ORF">B0T24DRAFT_421364</name>
</gene>
<organism evidence="3 4">
    <name type="scientific">Lasiosphaeria ovina</name>
    <dbReference type="NCBI Taxonomy" id="92902"/>
    <lineage>
        <taxon>Eukaryota</taxon>
        <taxon>Fungi</taxon>
        <taxon>Dikarya</taxon>
        <taxon>Ascomycota</taxon>
        <taxon>Pezizomycotina</taxon>
        <taxon>Sordariomycetes</taxon>
        <taxon>Sordariomycetidae</taxon>
        <taxon>Sordariales</taxon>
        <taxon>Lasiosphaeriaceae</taxon>
        <taxon>Lasiosphaeria</taxon>
    </lineage>
</organism>
<evidence type="ECO:0000256" key="1">
    <source>
        <dbReference type="SAM" id="MobiDB-lite"/>
    </source>
</evidence>
<feature type="compositionally biased region" description="Basic and acidic residues" evidence="1">
    <location>
        <begin position="19"/>
        <end position="30"/>
    </location>
</feature>
<dbReference type="InterPro" id="IPR057684">
    <property type="entry name" value="DUF7924"/>
</dbReference>
<keyword evidence="4" id="KW-1185">Reference proteome</keyword>
<protein>
    <recommendedName>
        <fullName evidence="2">DUF7924 domain-containing protein</fullName>
    </recommendedName>
</protein>
<dbReference type="Proteomes" id="UP001287356">
    <property type="component" value="Unassembled WGS sequence"/>
</dbReference>
<evidence type="ECO:0000313" key="3">
    <source>
        <dbReference type="EMBL" id="KAK3364985.1"/>
    </source>
</evidence>
<feature type="domain" description="DUF7924" evidence="2">
    <location>
        <begin position="109"/>
        <end position="312"/>
    </location>
</feature>
<accession>A0AAE0JVS3</accession>
<dbReference type="EMBL" id="JAULSN010000009">
    <property type="protein sequence ID" value="KAK3364985.1"/>
    <property type="molecule type" value="Genomic_DNA"/>
</dbReference>
<feature type="region of interest" description="Disordered" evidence="1">
    <location>
        <begin position="1"/>
        <end position="35"/>
    </location>
</feature>
<dbReference type="AlphaFoldDB" id="A0AAE0JVS3"/>
<sequence>MAASTAILQQQQRRSARLARRDRDKDRDNDPISNRIAEEDDDDIEFKDPNYHDYLKFNYIFFQHPQKQLPDTVAAHVAQMASTISKMPELSPETVTKVIYGLNDLGLGCDETQVGQYFKDFLFPKGDILGFLTRILLTQVDEQIARHLVPNNPAALSVVSQPRPNLLYGYPSTAFTSDQLITLSNLHPQINNYAKAATKLFLPFFAVEFKATAGTGGSLWVAGNQCAGASAACVQAVNQLNTRLGGAGYIRRIPNLCYSLALDNNLALLYISWGAVEEGGIYIQRVAYFMLSSLEEFTRLHQWVAAILDWGRRRLRGIKLGLDHIAQAAQQKVVFSAAKSRPGPQGRPEGGPARKRRRLGGGHHQEL</sequence>
<comment type="caution">
    <text evidence="3">The sequence shown here is derived from an EMBL/GenBank/DDBJ whole genome shotgun (WGS) entry which is preliminary data.</text>
</comment>
<feature type="region of interest" description="Disordered" evidence="1">
    <location>
        <begin position="336"/>
        <end position="367"/>
    </location>
</feature>
<evidence type="ECO:0000259" key="2">
    <source>
        <dbReference type="Pfam" id="PF25545"/>
    </source>
</evidence>
<evidence type="ECO:0000313" key="4">
    <source>
        <dbReference type="Proteomes" id="UP001287356"/>
    </source>
</evidence>
<name>A0AAE0JVS3_9PEZI</name>
<proteinExistence type="predicted"/>
<dbReference type="Pfam" id="PF25545">
    <property type="entry name" value="DUF7924"/>
    <property type="match status" value="1"/>
</dbReference>